<dbReference type="EMBL" id="FMDM01000005">
    <property type="protein sequence ID" value="SCG54757.1"/>
    <property type="molecule type" value="Genomic_DNA"/>
</dbReference>
<dbReference type="RefSeq" id="WP_245716356.1">
    <property type="nucleotide sequence ID" value="NZ_FMDM01000005.1"/>
</dbReference>
<name>A0A1C5I906_9ACTN</name>
<accession>A0A1C5I906</accession>
<evidence type="ECO:0000313" key="3">
    <source>
        <dbReference type="Proteomes" id="UP000199360"/>
    </source>
</evidence>
<evidence type="ECO:0000256" key="1">
    <source>
        <dbReference type="SAM" id="MobiDB-lite"/>
    </source>
</evidence>
<protein>
    <submittedName>
        <fullName evidence="2">Uncharacterized protein</fullName>
    </submittedName>
</protein>
<gene>
    <name evidence="2" type="ORF">GA0070213_105119</name>
</gene>
<dbReference type="AlphaFoldDB" id="A0A1C5I906"/>
<sequence>MTTPVDVEDCIVPRTPPLTATLLALLALTACGRPPELREPPAGTEGPRPTASATPSAATPTMPATPSAPAVPSAPTAPAPDPAATPCRGAPSGSRIVTLLRGSADVLPRNVRVTLRTGPLCAEGWHYTVLAVAGHEELQVVTRGRTPTLVTAGTDVCGVEVRATAPAGIRTLACDGIPGA</sequence>
<dbReference type="STRING" id="745366.GA0070213_105119"/>
<reference evidence="3" key="1">
    <citation type="submission" date="2016-06" db="EMBL/GenBank/DDBJ databases">
        <authorList>
            <person name="Varghese N."/>
            <person name="Submissions Spin"/>
        </authorList>
    </citation>
    <scope>NUCLEOTIDE SEQUENCE [LARGE SCALE GENOMIC DNA]</scope>
    <source>
        <strain evidence="3">DSM 45647</strain>
    </source>
</reference>
<feature type="region of interest" description="Disordered" evidence="1">
    <location>
        <begin position="34"/>
        <end position="90"/>
    </location>
</feature>
<organism evidence="2 3">
    <name type="scientific">Micromonospora humi</name>
    <dbReference type="NCBI Taxonomy" id="745366"/>
    <lineage>
        <taxon>Bacteria</taxon>
        <taxon>Bacillati</taxon>
        <taxon>Actinomycetota</taxon>
        <taxon>Actinomycetes</taxon>
        <taxon>Micromonosporales</taxon>
        <taxon>Micromonosporaceae</taxon>
        <taxon>Micromonospora</taxon>
    </lineage>
</organism>
<evidence type="ECO:0000313" key="2">
    <source>
        <dbReference type="EMBL" id="SCG54757.1"/>
    </source>
</evidence>
<keyword evidence="3" id="KW-1185">Reference proteome</keyword>
<feature type="compositionally biased region" description="Low complexity" evidence="1">
    <location>
        <begin position="49"/>
        <end position="74"/>
    </location>
</feature>
<proteinExistence type="predicted"/>
<dbReference type="Proteomes" id="UP000199360">
    <property type="component" value="Unassembled WGS sequence"/>
</dbReference>